<protein>
    <submittedName>
        <fullName evidence="1">Uncharacterized protein</fullName>
    </submittedName>
</protein>
<sequence>MDKLKKIYQKLTSFLKWFVAFSKKQTLNYIYNAPNGLNDEEFDILEKAYLKHKLYRSLNDQNNQEK</sequence>
<organism evidence="1">
    <name type="scientific">Mycoplasma anserisalpingitidis</name>
    <dbReference type="NCBI Taxonomy" id="519450"/>
    <lineage>
        <taxon>Bacteria</taxon>
        <taxon>Bacillati</taxon>
        <taxon>Mycoplasmatota</taxon>
        <taxon>Mollicutes</taxon>
        <taxon>Mycoplasmataceae</taxon>
        <taxon>Mycoplasma</taxon>
    </lineage>
</organism>
<name>A0A8F2E4P9_9MOLU</name>
<evidence type="ECO:0000313" key="1">
    <source>
        <dbReference type="EMBL" id="QWT28850.1"/>
    </source>
</evidence>
<dbReference type="AlphaFoldDB" id="A0A8F2E4P9"/>
<accession>A0A8F2E4P9</accession>
<proteinExistence type="predicted"/>
<dbReference type="EMBL" id="MT872814">
    <property type="protein sequence ID" value="QWT28850.1"/>
    <property type="molecule type" value="Genomic_DNA"/>
</dbReference>
<reference evidence="1" key="1">
    <citation type="journal article" date="2021" name="Infect. Genet. Evol.">
        <title>Novel prophage-like sequences in Mycoplasma anserisalpingitidis.</title>
        <authorList>
            <person name="Kovacs A.B."/>
            <person name="Wehmann E."/>
            <person name="Svab D."/>
            <person name="Beko K."/>
            <person name="Grozner D."/>
            <person name="Mitter A."/>
            <person name="Bali K."/>
            <person name="Morrow C.J."/>
            <person name="Banyai K."/>
            <person name="Gyuranecz M."/>
        </authorList>
    </citation>
    <scope>NUCLEOTIDE SEQUENCE</scope>
    <source>
        <strain evidence="1">MYCAV675</strain>
    </source>
</reference>